<dbReference type="EMBL" id="CP096142">
    <property type="protein sequence ID" value="UXA64765.1"/>
    <property type="molecule type" value="Genomic_DNA"/>
</dbReference>
<dbReference type="NCBIfam" id="NF041407">
    <property type="entry name" value="XopAP"/>
    <property type="match status" value="1"/>
</dbReference>
<feature type="domain" description="Fungal lipase-type" evidence="5">
    <location>
        <begin position="201"/>
        <end position="338"/>
    </location>
</feature>
<keyword evidence="1" id="KW-0378">Hydrolase</keyword>
<dbReference type="PANTHER" id="PTHR31403">
    <property type="entry name" value="PHOSPHOLIPASE A1-IBETA2, CHLOROPLASTIC"/>
    <property type="match status" value="1"/>
</dbReference>
<dbReference type="SUPFAM" id="SSF53474">
    <property type="entry name" value="alpha/beta-Hydrolases"/>
    <property type="match status" value="1"/>
</dbReference>
<evidence type="ECO:0000256" key="1">
    <source>
        <dbReference type="ARBA" id="ARBA00022801"/>
    </source>
</evidence>
<dbReference type="PANTHER" id="PTHR31403:SF54">
    <property type="entry name" value="PHOSPHOLIPASE A(1) DAD1, CHLOROPLASTIC"/>
    <property type="match status" value="1"/>
</dbReference>
<dbReference type="GO" id="GO:0016042">
    <property type="term" value="P:lipid catabolic process"/>
    <property type="evidence" value="ECO:0007669"/>
    <property type="project" value="UniProtKB-KW"/>
</dbReference>
<dbReference type="AlphaFoldDB" id="A0A9Q9J1E4"/>
<dbReference type="Gene3D" id="3.40.50.1820">
    <property type="entry name" value="alpha/beta hydrolase"/>
    <property type="match status" value="1"/>
</dbReference>
<evidence type="ECO:0000259" key="5">
    <source>
        <dbReference type="Pfam" id="PF01764"/>
    </source>
</evidence>
<dbReference type="Pfam" id="PF01764">
    <property type="entry name" value="Lipase_3"/>
    <property type="match status" value="1"/>
</dbReference>
<gene>
    <name evidence="6" type="ORF">M0D43_17880</name>
</gene>
<keyword evidence="4" id="KW-0443">Lipid metabolism</keyword>
<dbReference type="GO" id="GO:0004620">
    <property type="term" value="F:phospholipase activity"/>
    <property type="evidence" value="ECO:0007669"/>
    <property type="project" value="TreeGrafter"/>
</dbReference>
<dbReference type="InterPro" id="IPR029058">
    <property type="entry name" value="AB_hydrolase_fold"/>
</dbReference>
<protein>
    <submittedName>
        <fullName evidence="6">Lipase</fullName>
    </submittedName>
</protein>
<dbReference type="Proteomes" id="UP001058381">
    <property type="component" value="Chromosome"/>
</dbReference>
<evidence type="ECO:0000313" key="6">
    <source>
        <dbReference type="EMBL" id="UXA64765.1"/>
    </source>
</evidence>
<dbReference type="InterPro" id="IPR002921">
    <property type="entry name" value="Fungal_lipase-type"/>
</dbReference>
<evidence type="ECO:0000256" key="2">
    <source>
        <dbReference type="ARBA" id="ARBA00022946"/>
    </source>
</evidence>
<keyword evidence="2" id="KW-0809">Transit peptide</keyword>
<proteinExistence type="predicted"/>
<evidence type="ECO:0000256" key="4">
    <source>
        <dbReference type="ARBA" id="ARBA00023098"/>
    </source>
</evidence>
<reference evidence="6" key="1">
    <citation type="submission" date="2022-04" db="EMBL/GenBank/DDBJ databases">
        <title>Xanthomonas prunicola pv. tritici, a pathogen causing a previously unreported foliar disease of wheat.</title>
        <authorList>
            <person name="Clavijo F."/>
            <person name="Curland R.D."/>
            <person name="Dill-Macky R."/>
            <person name="Pereyra S."/>
            <person name="Roman-Reyna V."/>
            <person name="Siri M.I."/>
        </authorList>
    </citation>
    <scope>NUCLEOTIDE SEQUENCE</scope>
    <source>
        <strain evidence="6">CIX249</strain>
    </source>
</reference>
<evidence type="ECO:0000313" key="7">
    <source>
        <dbReference type="Proteomes" id="UP001058381"/>
    </source>
</evidence>
<evidence type="ECO:0000256" key="3">
    <source>
        <dbReference type="ARBA" id="ARBA00022963"/>
    </source>
</evidence>
<organism evidence="6 7">
    <name type="scientific">Xanthomonas prunicola</name>
    <dbReference type="NCBI Taxonomy" id="2053930"/>
    <lineage>
        <taxon>Bacteria</taxon>
        <taxon>Pseudomonadati</taxon>
        <taxon>Pseudomonadota</taxon>
        <taxon>Gammaproteobacteria</taxon>
        <taxon>Lysobacterales</taxon>
        <taxon>Lysobacteraceae</taxon>
        <taxon>Xanthomonas</taxon>
    </lineage>
</organism>
<name>A0A9Q9J1E4_9XANT</name>
<accession>A0A9Q9J1E4</accession>
<sequence>MVEPVNPSFVFTAVDDISGCLPGGDINRISAHSLGTCRMRSTSTSFPSLPHAQSRDGDNYVPASATAFPWHARDSASAFPGLSAAPVKRGRNVTQSITANASRSSGMRLPQVDTQACDLVSAIAQVDRASAQPHGRNPQWEMRCRTVLESMRACAGESYKGDPATVADIDGLHLNVLMSTRRLKLWERETDDVIVLVLGFSGTCLDATDDLLCDMKSQIAQVHVNVFDERLPTLGKVGAGWQEWWQSEAQLPRADGTVMKDVLKRYTNRARESGKALSMSLTGHSLGAAAATVAGFDITHFLRAAGAPGKISIYSFNPPRLGPAGADRHYMQSLRSNDSELRFTLRQFTRALDPIQSVPFFMHHPHWDHAGPADERAGSTSGDRFAQFITVTDGPASTVNLADNHELTLWRPYFLSKIEPADLQRIFSPMQVPQRTSEDRRLSRRQLFTSLLPYREPPATSRPD</sequence>
<keyword evidence="3" id="KW-0442">Lipid degradation</keyword>